<proteinExistence type="predicted"/>
<accession>A0ABW8PD65</accession>
<sequence>QGNQWSNGDKLKMVVSYQCASGSWIETPSQEYTIVKNTSPNAVAVTGLRAFCDSDGISLSANVTGGSGRFFYYWTKNGTRVSEGYDKSNYTLQGNQWNNGDRLKLVVSYQCVSGSWIETASQEYNLDKYTSPSTVAIAGLRSFCNSEELSLTANLTGGTANFYYYWTKNDVRVHEGYGRSTYTLKGSEWSNGDKIRLVASYQCISGTWIETSSQSYIVEKNTSPSSVAISGLRILYGSGDASSLSASLTGGSGNYYYYWTKNGVRVYEGYGRSSYTLKGSEWANGDKIKLVASYQCLSGAWIETHSQEYTVQKREIPNLVYDYNYNWPGFHVFIWKYNNGEVVKGKDVAEVTWSWDQMGFPDQNFSRTYYPGETDGITESRSTFLMNCLFGKRGNVTSKLKMRDGRVYVIQIYIPCYGGDNPVVVASSRLDQTQVVSTNNNKCKVYPNYISQNEEVINLDCESYEDIKEVVLVNTIGQRFELKFDKTAKKIYLPINMKNGMYYINLERYQAENSVYKILVK</sequence>
<keyword evidence="2" id="KW-1185">Reference proteome</keyword>
<organism evidence="1 2">
    <name type="scientific">Flavobacterium covae</name>
    <dbReference type="NCBI Taxonomy" id="2906076"/>
    <lineage>
        <taxon>Bacteria</taxon>
        <taxon>Pseudomonadati</taxon>
        <taxon>Bacteroidota</taxon>
        <taxon>Flavobacteriia</taxon>
        <taxon>Flavobacteriales</taxon>
        <taxon>Flavobacteriaceae</taxon>
        <taxon>Flavobacterium</taxon>
    </lineage>
</organism>
<reference evidence="1 2" key="1">
    <citation type="submission" date="2024-02" db="EMBL/GenBank/DDBJ databases">
        <title>Comparative Genomic Analysis of Flavobacterium Species Causing Columnaris Disease of Freshwater Fish in Thailand: Insights into Virulence and Resistance Mechanisms.</title>
        <authorList>
            <person name="Nguyen D."/>
            <person name="Chokmangmeepisarn P."/>
            <person name="Khianchaikhan K."/>
            <person name="Morishita M."/>
            <person name="Bunnoy A."/>
            <person name="Rodkhum C."/>
        </authorList>
    </citation>
    <scope>NUCLEOTIDE SEQUENCE [LARGE SCALE GENOMIC DNA]</scope>
    <source>
        <strain evidence="1 2">PCBSB2203</strain>
    </source>
</reference>
<name>A0ABW8PD65_9FLAO</name>
<dbReference type="RefSeq" id="WP_405344638.1">
    <property type="nucleotide sequence ID" value="NZ_JAZHOJ010000001.1"/>
</dbReference>
<evidence type="ECO:0008006" key="3">
    <source>
        <dbReference type="Google" id="ProtNLM"/>
    </source>
</evidence>
<feature type="non-terminal residue" evidence="1">
    <location>
        <position position="1"/>
    </location>
</feature>
<comment type="caution">
    <text evidence="1">The sequence shown here is derived from an EMBL/GenBank/DDBJ whole genome shotgun (WGS) entry which is preliminary data.</text>
</comment>
<gene>
    <name evidence="1" type="ORF">V3467_00320</name>
</gene>
<evidence type="ECO:0000313" key="1">
    <source>
        <dbReference type="EMBL" id="MFK7002298.1"/>
    </source>
</evidence>
<protein>
    <recommendedName>
        <fullName evidence="3">T9SS type A sorting domain-containing protein</fullName>
    </recommendedName>
</protein>
<dbReference type="EMBL" id="JAZHOJ010000001">
    <property type="protein sequence ID" value="MFK7002298.1"/>
    <property type="molecule type" value="Genomic_DNA"/>
</dbReference>
<dbReference type="Proteomes" id="UP001621713">
    <property type="component" value="Unassembled WGS sequence"/>
</dbReference>
<evidence type="ECO:0000313" key="2">
    <source>
        <dbReference type="Proteomes" id="UP001621713"/>
    </source>
</evidence>